<proteinExistence type="predicted"/>
<evidence type="ECO:0000256" key="2">
    <source>
        <dbReference type="SAM" id="MobiDB-lite"/>
    </source>
</evidence>
<dbReference type="Proteomes" id="UP000030748">
    <property type="component" value="Unassembled WGS sequence"/>
</dbReference>
<evidence type="ECO:0000313" key="3">
    <source>
        <dbReference type="EMBL" id="EYU26439.1"/>
    </source>
</evidence>
<feature type="region of interest" description="Disordered" evidence="2">
    <location>
        <begin position="265"/>
        <end position="314"/>
    </location>
</feature>
<gene>
    <name evidence="3" type="ORF">MIMGU_mgv1a024103mg</name>
</gene>
<dbReference type="PANTHER" id="PTHR34778:SF2">
    <property type="entry name" value="OS02G0580700 PROTEIN"/>
    <property type="match status" value="1"/>
</dbReference>
<sequence>MQKLTALKKAYADVILSTSKEAAARVLSSERKSARWQHELAAAKEDGVRMLMRLKKMMDSQMSEAEAASLAKQKKIEELEAQLEEAEDIVSDLRQELGQAHAELDRVKNENLRRANERIFLPPNGSSDVGKDRNGFTHRIRACERKVLEADVAKDASKAPPAADMKIGRFQSFVIKRKRAARRRRTIVPSIAILTEGNSPSDENPLKDEASIEKTMPLEISNEASESLCSPDYKMESIKEICDEPPRGRAFKYTFQRKRKRQALSEIEAKGSLEEEEEKTGDGKNGDQNLEQSNPSLLTESSRESRRLAQVARQ</sequence>
<evidence type="ECO:0000256" key="1">
    <source>
        <dbReference type="SAM" id="Coils"/>
    </source>
</evidence>
<dbReference type="eggNOG" id="ENOG502QRQ3">
    <property type="taxonomic scope" value="Eukaryota"/>
</dbReference>
<dbReference type="EMBL" id="KI631667">
    <property type="protein sequence ID" value="EYU26439.1"/>
    <property type="molecule type" value="Genomic_DNA"/>
</dbReference>
<evidence type="ECO:0000313" key="4">
    <source>
        <dbReference type="Proteomes" id="UP000030748"/>
    </source>
</evidence>
<protein>
    <submittedName>
        <fullName evidence="3">Uncharacterized protein</fullName>
    </submittedName>
</protein>
<accession>A0A022QFX0</accession>
<keyword evidence="4" id="KW-1185">Reference proteome</keyword>
<name>A0A022QFX0_ERYGU</name>
<keyword evidence="1" id="KW-0175">Coiled coil</keyword>
<dbReference type="PANTHER" id="PTHR34778">
    <property type="entry name" value="OS02G0580700 PROTEIN"/>
    <property type="match status" value="1"/>
</dbReference>
<organism evidence="3 4">
    <name type="scientific">Erythranthe guttata</name>
    <name type="common">Yellow monkey flower</name>
    <name type="synonym">Mimulus guttatus</name>
    <dbReference type="NCBI Taxonomy" id="4155"/>
    <lineage>
        <taxon>Eukaryota</taxon>
        <taxon>Viridiplantae</taxon>
        <taxon>Streptophyta</taxon>
        <taxon>Embryophyta</taxon>
        <taxon>Tracheophyta</taxon>
        <taxon>Spermatophyta</taxon>
        <taxon>Magnoliopsida</taxon>
        <taxon>eudicotyledons</taxon>
        <taxon>Gunneridae</taxon>
        <taxon>Pentapetalae</taxon>
        <taxon>asterids</taxon>
        <taxon>lamiids</taxon>
        <taxon>Lamiales</taxon>
        <taxon>Phrymaceae</taxon>
        <taxon>Erythranthe</taxon>
    </lineage>
</organism>
<feature type="coiled-coil region" evidence="1">
    <location>
        <begin position="62"/>
        <end position="110"/>
    </location>
</feature>
<dbReference type="STRING" id="4155.A0A022QFX0"/>
<dbReference type="AlphaFoldDB" id="A0A022QFX0"/>
<reference evidence="3 4" key="1">
    <citation type="journal article" date="2013" name="Proc. Natl. Acad. Sci. U.S.A.">
        <title>Fine-scale variation in meiotic recombination in Mimulus inferred from population shotgun sequencing.</title>
        <authorList>
            <person name="Hellsten U."/>
            <person name="Wright K.M."/>
            <person name="Jenkins J."/>
            <person name="Shu S."/>
            <person name="Yuan Y."/>
            <person name="Wessler S.R."/>
            <person name="Schmutz J."/>
            <person name="Willis J.H."/>
            <person name="Rokhsar D.S."/>
        </authorList>
    </citation>
    <scope>NUCLEOTIDE SEQUENCE [LARGE SCALE GENOMIC DNA]</scope>
    <source>
        <strain evidence="4">cv. DUN x IM62</strain>
    </source>
</reference>
<feature type="non-terminal residue" evidence="3">
    <location>
        <position position="314"/>
    </location>
</feature>